<dbReference type="InterPro" id="IPR013641">
    <property type="entry name" value="KTI12/PSTK"/>
</dbReference>
<evidence type="ECO:0000256" key="1">
    <source>
        <dbReference type="ARBA" id="ARBA00022741"/>
    </source>
</evidence>
<dbReference type="RefSeq" id="XP_002509071.1">
    <property type="nucleotide sequence ID" value="XM_002509025.1"/>
</dbReference>
<dbReference type="STRING" id="296587.C1FJC6"/>
<evidence type="ECO:0000313" key="6">
    <source>
        <dbReference type="Proteomes" id="UP000002009"/>
    </source>
</evidence>
<evidence type="ECO:0000256" key="4">
    <source>
        <dbReference type="SAM" id="MobiDB-lite"/>
    </source>
</evidence>
<dbReference type="AlphaFoldDB" id="C1FJC6"/>
<keyword evidence="2" id="KW-0067">ATP-binding</keyword>
<dbReference type="OrthoDB" id="497371at2759"/>
<organism evidence="5 6">
    <name type="scientific">Micromonas commoda (strain RCC299 / NOUM17 / CCMP2709)</name>
    <name type="common">Picoplanktonic green alga</name>
    <dbReference type="NCBI Taxonomy" id="296587"/>
    <lineage>
        <taxon>Eukaryota</taxon>
        <taxon>Viridiplantae</taxon>
        <taxon>Chlorophyta</taxon>
        <taxon>Mamiellophyceae</taxon>
        <taxon>Mamiellales</taxon>
        <taxon>Mamiellaceae</taxon>
        <taxon>Micromonas</taxon>
    </lineage>
</organism>
<reference evidence="5 6" key="1">
    <citation type="journal article" date="2009" name="Science">
        <title>Green evolution and dynamic adaptations revealed by genomes of the marine picoeukaryotes Micromonas.</title>
        <authorList>
            <person name="Worden A.Z."/>
            <person name="Lee J.H."/>
            <person name="Mock T."/>
            <person name="Rouze P."/>
            <person name="Simmons M.P."/>
            <person name="Aerts A.L."/>
            <person name="Allen A.E."/>
            <person name="Cuvelier M.L."/>
            <person name="Derelle E."/>
            <person name="Everett M.V."/>
            <person name="Foulon E."/>
            <person name="Grimwood J."/>
            <person name="Gundlach H."/>
            <person name="Henrissat B."/>
            <person name="Napoli C."/>
            <person name="McDonald S.M."/>
            <person name="Parker M.S."/>
            <person name="Rombauts S."/>
            <person name="Salamov A."/>
            <person name="Von Dassow P."/>
            <person name="Badger J.H."/>
            <person name="Coutinho P.M."/>
            <person name="Demir E."/>
            <person name="Dubchak I."/>
            <person name="Gentemann C."/>
            <person name="Eikrem W."/>
            <person name="Gready J.E."/>
            <person name="John U."/>
            <person name="Lanier W."/>
            <person name="Lindquist E.A."/>
            <person name="Lucas S."/>
            <person name="Mayer K.F."/>
            <person name="Moreau H."/>
            <person name="Not F."/>
            <person name="Otillar R."/>
            <person name="Panaud O."/>
            <person name="Pangilinan J."/>
            <person name="Paulsen I."/>
            <person name="Piegu B."/>
            <person name="Poliakov A."/>
            <person name="Robbens S."/>
            <person name="Schmutz J."/>
            <person name="Toulza E."/>
            <person name="Wyss T."/>
            <person name="Zelensky A."/>
            <person name="Zhou K."/>
            <person name="Armbrust E.V."/>
            <person name="Bhattacharya D."/>
            <person name="Goodenough U.W."/>
            <person name="Van de Peer Y."/>
            <person name="Grigoriev I.V."/>
        </authorList>
    </citation>
    <scope>NUCLEOTIDE SEQUENCE [LARGE SCALE GENOMIC DNA]</scope>
    <source>
        <strain evidence="6">RCC299 / NOUM17</strain>
    </source>
</reference>
<dbReference type="KEGG" id="mis:MICPUN_87244"/>
<dbReference type="SUPFAM" id="SSF52540">
    <property type="entry name" value="P-loop containing nucleoside triphosphate hydrolases"/>
    <property type="match status" value="1"/>
</dbReference>
<dbReference type="GO" id="GO:0005524">
    <property type="term" value="F:ATP binding"/>
    <property type="evidence" value="ECO:0007669"/>
    <property type="project" value="UniProtKB-KW"/>
</dbReference>
<dbReference type="FunCoup" id="C1FJC6">
    <property type="interactions" value="1591"/>
</dbReference>
<evidence type="ECO:0000256" key="2">
    <source>
        <dbReference type="ARBA" id="ARBA00022840"/>
    </source>
</evidence>
<dbReference type="Proteomes" id="UP000002009">
    <property type="component" value="Chromosome 12"/>
</dbReference>
<dbReference type="OMA" id="WCAAREL"/>
<name>C1FJC6_MICCC</name>
<keyword evidence="1" id="KW-0547">Nucleotide-binding</keyword>
<dbReference type="InterPro" id="IPR027417">
    <property type="entry name" value="P-loop_NTPase"/>
</dbReference>
<dbReference type="PANTHER" id="PTHR12435">
    <property type="match status" value="1"/>
</dbReference>
<dbReference type="eggNOG" id="KOG3062">
    <property type="taxonomic scope" value="Eukaryota"/>
</dbReference>
<keyword evidence="6" id="KW-1185">Reference proteome</keyword>
<dbReference type="Pfam" id="PF08433">
    <property type="entry name" value="KTI12"/>
    <property type="match status" value="1"/>
</dbReference>
<dbReference type="Gene3D" id="3.40.50.300">
    <property type="entry name" value="P-loop containing nucleotide triphosphate hydrolases"/>
    <property type="match status" value="1"/>
</dbReference>
<dbReference type="GeneID" id="8248197"/>
<dbReference type="InParanoid" id="C1FJC6"/>
<evidence type="ECO:0000313" key="5">
    <source>
        <dbReference type="EMBL" id="ACO70329.1"/>
    </source>
</evidence>
<protein>
    <submittedName>
        <fullName evidence="5">Uncharacterized protein</fullName>
    </submittedName>
</protein>
<sequence length="182" mass="19724">MTPASGCLVIMCGVPCSGKSTAAAELASALREKGIRVTVVDEPSLHLHRNAGYANGHVEKNTRGLLKATVDRSLHRDGPVVIVDACNGIKGYRYELWCIARQVGARSCVVHCDTPEEDARAWNEARRGSGGSSDDDRAAASTPTSAAEWGGWDAKIFDDLAFRFERPDGKNRWDAPLFTLRP</sequence>
<proteinExistence type="inferred from homology"/>
<evidence type="ECO:0000256" key="3">
    <source>
        <dbReference type="ARBA" id="ARBA00025768"/>
    </source>
</evidence>
<gene>
    <name evidence="5" type="ORF">MICPUN_87244</name>
</gene>
<feature type="non-terminal residue" evidence="5">
    <location>
        <position position="182"/>
    </location>
</feature>
<dbReference type="EMBL" id="CP001577">
    <property type="protein sequence ID" value="ACO70329.1"/>
    <property type="molecule type" value="Genomic_DNA"/>
</dbReference>
<feature type="region of interest" description="Disordered" evidence="4">
    <location>
        <begin position="124"/>
        <end position="147"/>
    </location>
</feature>
<comment type="similarity">
    <text evidence="3">Belongs to the KTI12 family.</text>
</comment>
<accession>C1FJC6</accession>